<sequence length="75" mass="8585">MEPRPVINVEEFVGKTVGRRVPPKDPLRVSDSTKAMAIAWKKALPYRSAPKGVYRFHSHEEAHQWMMNNTGPKKV</sequence>
<organism evidence="1 2">
    <name type="scientific">Prosthecobacter debontii</name>
    <dbReference type="NCBI Taxonomy" id="48467"/>
    <lineage>
        <taxon>Bacteria</taxon>
        <taxon>Pseudomonadati</taxon>
        <taxon>Verrucomicrobiota</taxon>
        <taxon>Verrucomicrobiia</taxon>
        <taxon>Verrucomicrobiales</taxon>
        <taxon>Verrucomicrobiaceae</taxon>
        <taxon>Prosthecobacter</taxon>
    </lineage>
</organism>
<dbReference type="STRING" id="48467.SAMN02745166_04908"/>
<proteinExistence type="predicted"/>
<protein>
    <submittedName>
        <fullName evidence="1">Uncharacterized protein</fullName>
    </submittedName>
</protein>
<accession>A0A1T4Z2N1</accession>
<evidence type="ECO:0000313" key="2">
    <source>
        <dbReference type="Proteomes" id="UP000190774"/>
    </source>
</evidence>
<dbReference type="RefSeq" id="WP_078816016.1">
    <property type="nucleotide sequence ID" value="NZ_FUYE01000026.1"/>
</dbReference>
<name>A0A1T4Z2N1_9BACT</name>
<evidence type="ECO:0000313" key="1">
    <source>
        <dbReference type="EMBL" id="SKB08309.1"/>
    </source>
</evidence>
<gene>
    <name evidence="1" type="ORF">SAMN02745166_04908</name>
</gene>
<dbReference type="AlphaFoldDB" id="A0A1T4Z2N1"/>
<dbReference type="EMBL" id="FUYE01000026">
    <property type="protein sequence ID" value="SKB08309.1"/>
    <property type="molecule type" value="Genomic_DNA"/>
</dbReference>
<keyword evidence="2" id="KW-1185">Reference proteome</keyword>
<dbReference type="OrthoDB" id="9811302at2"/>
<dbReference type="Proteomes" id="UP000190774">
    <property type="component" value="Unassembled WGS sequence"/>
</dbReference>
<reference evidence="2" key="1">
    <citation type="submission" date="2017-02" db="EMBL/GenBank/DDBJ databases">
        <authorList>
            <person name="Varghese N."/>
            <person name="Submissions S."/>
        </authorList>
    </citation>
    <scope>NUCLEOTIDE SEQUENCE [LARGE SCALE GENOMIC DNA]</scope>
    <source>
        <strain evidence="2">ATCC 700200</strain>
    </source>
</reference>